<accession>A0A5A7PT44</accession>
<dbReference type="GO" id="GO:0016301">
    <property type="term" value="F:kinase activity"/>
    <property type="evidence" value="ECO:0007669"/>
    <property type="project" value="UniProtKB-KW"/>
</dbReference>
<dbReference type="EMBL" id="BKCP01005006">
    <property type="protein sequence ID" value="GER35682.1"/>
    <property type="molecule type" value="Genomic_DNA"/>
</dbReference>
<evidence type="ECO:0000256" key="1">
    <source>
        <dbReference type="SAM" id="MobiDB-lite"/>
    </source>
</evidence>
<feature type="compositionally biased region" description="Polar residues" evidence="1">
    <location>
        <begin position="247"/>
        <end position="257"/>
    </location>
</feature>
<keyword evidence="2" id="KW-0808">Transferase</keyword>
<keyword evidence="3" id="KW-1185">Reference proteome</keyword>
<protein>
    <submittedName>
        <fullName evidence="2">Kinase mRNA family protein</fullName>
    </submittedName>
</protein>
<keyword evidence="2" id="KW-0418">Kinase</keyword>
<evidence type="ECO:0000313" key="2">
    <source>
        <dbReference type="EMBL" id="GER35682.1"/>
    </source>
</evidence>
<sequence>MEGKAEKARGSRLFRWVKRRLLGVGGDGEESEAGYTASFDRGGGISAPDIVGRYGSGDSGPGMEMPIPHDSDRYDFVRDIGSGNFGMARLMTDKQTKRACCGLGSSILSEATRMDDELKPIHTKSMSPLVSNSCSPGLNISDKLVFNLTQLVAMPDDHTFQLVAMPENYIGKTNFLHQSPASPSAAQYPRPSPARKSSAVNASLFASSKPRVSANLTPRASRRRVSSAWTCEIRSEPVASPLRRDPSNATTRSPPTP</sequence>
<feature type="region of interest" description="Disordered" evidence="1">
    <location>
        <begin position="180"/>
        <end position="257"/>
    </location>
</feature>
<gene>
    <name evidence="2" type="ORF">STAS_11994</name>
</gene>
<dbReference type="Proteomes" id="UP000325081">
    <property type="component" value="Unassembled WGS sequence"/>
</dbReference>
<dbReference type="AlphaFoldDB" id="A0A5A7PT44"/>
<dbReference type="Gene3D" id="3.30.200.20">
    <property type="entry name" value="Phosphorylase Kinase, domain 1"/>
    <property type="match status" value="1"/>
</dbReference>
<evidence type="ECO:0000313" key="3">
    <source>
        <dbReference type="Proteomes" id="UP000325081"/>
    </source>
</evidence>
<comment type="caution">
    <text evidence="2">The sequence shown here is derived from an EMBL/GenBank/DDBJ whole genome shotgun (WGS) entry which is preliminary data.</text>
</comment>
<proteinExistence type="predicted"/>
<reference evidence="3" key="1">
    <citation type="journal article" date="2019" name="Curr. Biol.">
        <title>Genome Sequence of Striga asiatica Provides Insight into the Evolution of Plant Parasitism.</title>
        <authorList>
            <person name="Yoshida S."/>
            <person name="Kim S."/>
            <person name="Wafula E.K."/>
            <person name="Tanskanen J."/>
            <person name="Kim Y.M."/>
            <person name="Honaas L."/>
            <person name="Yang Z."/>
            <person name="Spallek T."/>
            <person name="Conn C.E."/>
            <person name="Ichihashi Y."/>
            <person name="Cheong K."/>
            <person name="Cui S."/>
            <person name="Der J.P."/>
            <person name="Gundlach H."/>
            <person name="Jiao Y."/>
            <person name="Hori C."/>
            <person name="Ishida J.K."/>
            <person name="Kasahara H."/>
            <person name="Kiba T."/>
            <person name="Kim M.S."/>
            <person name="Koo N."/>
            <person name="Laohavisit A."/>
            <person name="Lee Y.H."/>
            <person name="Lumba S."/>
            <person name="McCourt P."/>
            <person name="Mortimer J.C."/>
            <person name="Mutuku J.M."/>
            <person name="Nomura T."/>
            <person name="Sasaki-Sekimoto Y."/>
            <person name="Seto Y."/>
            <person name="Wang Y."/>
            <person name="Wakatake T."/>
            <person name="Sakakibara H."/>
            <person name="Demura T."/>
            <person name="Yamaguchi S."/>
            <person name="Yoneyama K."/>
            <person name="Manabe R.I."/>
            <person name="Nelson D.C."/>
            <person name="Schulman A.H."/>
            <person name="Timko M.P."/>
            <person name="dePamphilis C.W."/>
            <person name="Choi D."/>
            <person name="Shirasu K."/>
        </authorList>
    </citation>
    <scope>NUCLEOTIDE SEQUENCE [LARGE SCALE GENOMIC DNA]</scope>
    <source>
        <strain evidence="3">cv. UVA1</strain>
    </source>
</reference>
<organism evidence="2 3">
    <name type="scientific">Striga asiatica</name>
    <name type="common">Asiatic witchweed</name>
    <name type="synonym">Buchnera asiatica</name>
    <dbReference type="NCBI Taxonomy" id="4170"/>
    <lineage>
        <taxon>Eukaryota</taxon>
        <taxon>Viridiplantae</taxon>
        <taxon>Streptophyta</taxon>
        <taxon>Embryophyta</taxon>
        <taxon>Tracheophyta</taxon>
        <taxon>Spermatophyta</taxon>
        <taxon>Magnoliopsida</taxon>
        <taxon>eudicotyledons</taxon>
        <taxon>Gunneridae</taxon>
        <taxon>Pentapetalae</taxon>
        <taxon>asterids</taxon>
        <taxon>lamiids</taxon>
        <taxon>Lamiales</taxon>
        <taxon>Orobanchaceae</taxon>
        <taxon>Buchnereae</taxon>
        <taxon>Striga</taxon>
    </lineage>
</organism>
<name>A0A5A7PT44_STRAF</name>